<dbReference type="InterPro" id="IPR005103">
    <property type="entry name" value="AA9_LPMO"/>
</dbReference>
<gene>
    <name evidence="7" type="ORF">M011DRAFT_466041</name>
</gene>
<evidence type="ECO:0000313" key="7">
    <source>
        <dbReference type="EMBL" id="KAF2749601.1"/>
    </source>
</evidence>
<proteinExistence type="predicted"/>
<dbReference type="Gene3D" id="2.70.50.70">
    <property type="match status" value="1"/>
</dbReference>
<dbReference type="EMBL" id="MU006566">
    <property type="protein sequence ID" value="KAF2749601.1"/>
    <property type="molecule type" value="Genomic_DNA"/>
</dbReference>
<keyword evidence="5" id="KW-0732">Signal</keyword>
<sequence length="247" mass="26383">MRSTTVLIALTSSLVPAVSAHGHVRGVTVNGKWTPGADPVWYYNPNGVAPNAGWKSLNQDNGFVEPSAMASADVNCHKSATPGQTYIDVNAGQEVKFYWNTWPDSHKGPIINYIAPCDGDCTTKSAQSLRWTKISQGAIVSGNTWVTDQMLTNNFTSTTTIPRNLKAGNYVIRHEIIALHGAQNVNGAQLYPQCLNLRVGGSGSVAPSGGVPGTSLYRNNEPGIIFNLYTGQTSYTFPGPAVWTGAN</sequence>
<keyword evidence="7" id="KW-0503">Monooxygenase</keyword>
<name>A0A6A6VK77_9PLEO</name>
<comment type="cofactor">
    <cofactor evidence="1">
        <name>Cu(2+)</name>
        <dbReference type="ChEBI" id="CHEBI:29036"/>
    </cofactor>
</comment>
<feature type="chain" id="PRO_5025676199" evidence="5">
    <location>
        <begin position="21"/>
        <end position="247"/>
    </location>
</feature>
<dbReference type="OrthoDB" id="4849160at2759"/>
<dbReference type="PANTHER" id="PTHR33353:SF34">
    <property type="entry name" value="ENDO-BETA-1,4-GLUCANASE D"/>
    <property type="match status" value="1"/>
</dbReference>
<evidence type="ECO:0000256" key="4">
    <source>
        <dbReference type="ARBA" id="ARBA00023157"/>
    </source>
</evidence>
<reference evidence="7" key="1">
    <citation type="journal article" date="2020" name="Stud. Mycol.">
        <title>101 Dothideomycetes genomes: a test case for predicting lifestyles and emergence of pathogens.</title>
        <authorList>
            <person name="Haridas S."/>
            <person name="Albert R."/>
            <person name="Binder M."/>
            <person name="Bloem J."/>
            <person name="Labutti K."/>
            <person name="Salamov A."/>
            <person name="Andreopoulos B."/>
            <person name="Baker S."/>
            <person name="Barry K."/>
            <person name="Bills G."/>
            <person name="Bluhm B."/>
            <person name="Cannon C."/>
            <person name="Castanera R."/>
            <person name="Culley D."/>
            <person name="Daum C."/>
            <person name="Ezra D."/>
            <person name="Gonzalez J."/>
            <person name="Henrissat B."/>
            <person name="Kuo A."/>
            <person name="Liang C."/>
            <person name="Lipzen A."/>
            <person name="Lutzoni F."/>
            <person name="Magnuson J."/>
            <person name="Mondo S."/>
            <person name="Nolan M."/>
            <person name="Ohm R."/>
            <person name="Pangilinan J."/>
            <person name="Park H.-J."/>
            <person name="Ramirez L."/>
            <person name="Alfaro M."/>
            <person name="Sun H."/>
            <person name="Tritt A."/>
            <person name="Yoshinaga Y."/>
            <person name="Zwiers L.-H."/>
            <person name="Turgeon B."/>
            <person name="Goodwin S."/>
            <person name="Spatafora J."/>
            <person name="Crous P."/>
            <person name="Grigoriev I."/>
        </authorList>
    </citation>
    <scope>NUCLEOTIDE SEQUENCE</scope>
    <source>
        <strain evidence="7">CBS 119925</strain>
    </source>
</reference>
<dbReference type="GO" id="GO:0004497">
    <property type="term" value="F:monooxygenase activity"/>
    <property type="evidence" value="ECO:0007669"/>
    <property type="project" value="UniProtKB-KW"/>
</dbReference>
<dbReference type="CDD" id="cd21175">
    <property type="entry name" value="LPMO_AA9"/>
    <property type="match status" value="1"/>
</dbReference>
<accession>A0A6A6VK77</accession>
<protein>
    <submittedName>
        <fullName evidence="7">Lytic polysaccharide monooxygenase</fullName>
    </submittedName>
</protein>
<evidence type="ECO:0000259" key="6">
    <source>
        <dbReference type="Pfam" id="PF03443"/>
    </source>
</evidence>
<keyword evidence="8" id="KW-1185">Reference proteome</keyword>
<evidence type="ECO:0000256" key="3">
    <source>
        <dbReference type="ARBA" id="ARBA00022525"/>
    </source>
</evidence>
<feature type="signal peptide" evidence="5">
    <location>
        <begin position="1"/>
        <end position="20"/>
    </location>
</feature>
<evidence type="ECO:0000256" key="1">
    <source>
        <dbReference type="ARBA" id="ARBA00001973"/>
    </source>
</evidence>
<keyword evidence="7" id="KW-0560">Oxidoreductase</keyword>
<dbReference type="Pfam" id="PF03443">
    <property type="entry name" value="AA9"/>
    <property type="match status" value="1"/>
</dbReference>
<dbReference type="AlphaFoldDB" id="A0A6A6VK77"/>
<evidence type="ECO:0000313" key="8">
    <source>
        <dbReference type="Proteomes" id="UP000799440"/>
    </source>
</evidence>
<feature type="domain" description="Auxiliary Activity family 9 catalytic" evidence="6">
    <location>
        <begin position="21"/>
        <end position="235"/>
    </location>
</feature>
<dbReference type="GO" id="GO:0005576">
    <property type="term" value="C:extracellular region"/>
    <property type="evidence" value="ECO:0007669"/>
    <property type="project" value="UniProtKB-SubCell"/>
</dbReference>
<dbReference type="InterPro" id="IPR049892">
    <property type="entry name" value="AA9"/>
</dbReference>
<evidence type="ECO:0000256" key="5">
    <source>
        <dbReference type="SAM" id="SignalP"/>
    </source>
</evidence>
<keyword evidence="3" id="KW-0964">Secreted</keyword>
<comment type="subcellular location">
    <subcellularLocation>
        <location evidence="2">Secreted</location>
    </subcellularLocation>
</comment>
<organism evidence="7 8">
    <name type="scientific">Sporormia fimetaria CBS 119925</name>
    <dbReference type="NCBI Taxonomy" id="1340428"/>
    <lineage>
        <taxon>Eukaryota</taxon>
        <taxon>Fungi</taxon>
        <taxon>Dikarya</taxon>
        <taxon>Ascomycota</taxon>
        <taxon>Pezizomycotina</taxon>
        <taxon>Dothideomycetes</taxon>
        <taxon>Pleosporomycetidae</taxon>
        <taxon>Pleosporales</taxon>
        <taxon>Sporormiaceae</taxon>
        <taxon>Sporormia</taxon>
    </lineage>
</organism>
<keyword evidence="4" id="KW-1015">Disulfide bond</keyword>
<dbReference type="PANTHER" id="PTHR33353">
    <property type="entry name" value="PUTATIVE (AFU_ORTHOLOGUE AFUA_1G12560)-RELATED"/>
    <property type="match status" value="1"/>
</dbReference>
<evidence type="ECO:0000256" key="2">
    <source>
        <dbReference type="ARBA" id="ARBA00004613"/>
    </source>
</evidence>
<dbReference type="Proteomes" id="UP000799440">
    <property type="component" value="Unassembled WGS sequence"/>
</dbReference>